<dbReference type="Pfam" id="PF08478">
    <property type="entry name" value="POTRA_1"/>
    <property type="match status" value="1"/>
</dbReference>
<reference evidence="12 13" key="1">
    <citation type="journal article" date="2018" name="Int. J. Syst. Evol. Microbiol.">
        <title>Mesosutterella multiformis gen. nov., sp. nov., a member of the family Sutterellaceae and Sutterella megalosphaeroides sp. nov., isolated from human faeces.</title>
        <authorList>
            <person name="Sakamoto M."/>
            <person name="Ikeyama N."/>
            <person name="Kunihiro T."/>
            <person name="Iino T."/>
            <person name="Yuki M."/>
            <person name="Ohkuma M."/>
        </authorList>
    </citation>
    <scope>NUCLEOTIDE SEQUENCE [LARGE SCALE GENOMIC DNA]</scope>
    <source>
        <strain evidence="12 13">6FBBBH3</strain>
    </source>
</reference>
<dbReference type="PANTHER" id="PTHR35851">
    <property type="entry name" value="CELL DIVISION PROTEIN FTSQ"/>
    <property type="match status" value="1"/>
</dbReference>
<dbReference type="PROSITE" id="PS51779">
    <property type="entry name" value="POTRA"/>
    <property type="match status" value="1"/>
</dbReference>
<name>A0A2Z6IBR0_9BURK</name>
<evidence type="ECO:0000256" key="2">
    <source>
        <dbReference type="ARBA" id="ARBA00022475"/>
    </source>
</evidence>
<comment type="subunit">
    <text evidence="9">Part of a complex composed of FtsB, FtsL and FtsQ.</text>
</comment>
<dbReference type="InterPro" id="IPR013685">
    <property type="entry name" value="POTRA_FtsQ_type"/>
</dbReference>
<evidence type="ECO:0000313" key="12">
    <source>
        <dbReference type="EMBL" id="BBF22508.1"/>
    </source>
</evidence>
<dbReference type="Gene3D" id="3.10.20.310">
    <property type="entry name" value="membrane protein fhac"/>
    <property type="match status" value="1"/>
</dbReference>
<dbReference type="PANTHER" id="PTHR35851:SF1">
    <property type="entry name" value="CELL DIVISION PROTEIN FTSQ"/>
    <property type="match status" value="1"/>
</dbReference>
<evidence type="ECO:0000256" key="7">
    <source>
        <dbReference type="ARBA" id="ARBA00023136"/>
    </source>
</evidence>
<evidence type="ECO:0000256" key="5">
    <source>
        <dbReference type="ARBA" id="ARBA00022692"/>
    </source>
</evidence>
<dbReference type="AlphaFoldDB" id="A0A2Z6IBR0"/>
<evidence type="ECO:0000256" key="10">
    <source>
        <dbReference type="SAM" id="MobiDB-lite"/>
    </source>
</evidence>
<dbReference type="GO" id="GO:0032153">
    <property type="term" value="C:cell division site"/>
    <property type="evidence" value="ECO:0007669"/>
    <property type="project" value="UniProtKB-UniRule"/>
</dbReference>
<keyword evidence="3 9" id="KW-0997">Cell inner membrane</keyword>
<dbReference type="KEGG" id="sutt:SUTMEG_03990"/>
<evidence type="ECO:0000256" key="4">
    <source>
        <dbReference type="ARBA" id="ARBA00022618"/>
    </source>
</evidence>
<keyword evidence="8 9" id="KW-0131">Cell cycle</keyword>
<feature type="transmembrane region" description="Helical" evidence="9">
    <location>
        <begin position="62"/>
        <end position="83"/>
    </location>
</feature>
<dbReference type="InterPro" id="IPR034746">
    <property type="entry name" value="POTRA"/>
</dbReference>
<accession>A0A2Z6IBR0</accession>
<evidence type="ECO:0000259" key="11">
    <source>
        <dbReference type="PROSITE" id="PS51779"/>
    </source>
</evidence>
<feature type="compositionally biased region" description="Acidic residues" evidence="10">
    <location>
        <begin position="330"/>
        <end position="345"/>
    </location>
</feature>
<dbReference type="GO" id="GO:0005886">
    <property type="term" value="C:plasma membrane"/>
    <property type="evidence" value="ECO:0007669"/>
    <property type="project" value="UniProtKB-SubCell"/>
</dbReference>
<comment type="function">
    <text evidence="9">Essential cell division protein. May link together the upstream cell division proteins, which are predominantly cytoplasmic, with the downstream cell division proteins, which are predominantly periplasmic. May control correct divisome assembly.</text>
</comment>
<evidence type="ECO:0000313" key="13">
    <source>
        <dbReference type="Proteomes" id="UP000271003"/>
    </source>
</evidence>
<protein>
    <recommendedName>
        <fullName evidence="9">Cell division protein FtsQ</fullName>
    </recommendedName>
</protein>
<keyword evidence="4 9" id="KW-0132">Cell division</keyword>
<dbReference type="HAMAP" id="MF_00911">
    <property type="entry name" value="FtsQ_subfam"/>
    <property type="match status" value="1"/>
</dbReference>
<keyword evidence="6 9" id="KW-1133">Transmembrane helix</keyword>
<dbReference type="InterPro" id="IPR045335">
    <property type="entry name" value="FtsQ_C_sf"/>
</dbReference>
<feature type="domain" description="POTRA" evidence="11">
    <location>
        <begin position="96"/>
        <end position="165"/>
    </location>
</feature>
<evidence type="ECO:0000256" key="6">
    <source>
        <dbReference type="ARBA" id="ARBA00022989"/>
    </source>
</evidence>
<dbReference type="OrthoDB" id="9790370at2"/>
<evidence type="ECO:0000256" key="9">
    <source>
        <dbReference type="HAMAP-Rule" id="MF_00911"/>
    </source>
</evidence>
<dbReference type="EMBL" id="AP018786">
    <property type="protein sequence ID" value="BBF22508.1"/>
    <property type="molecule type" value="Genomic_DNA"/>
</dbReference>
<gene>
    <name evidence="9" type="primary">ftsQ</name>
    <name evidence="12" type="ORF">SUTMEG_03990</name>
</gene>
<keyword evidence="13" id="KW-1185">Reference proteome</keyword>
<keyword evidence="5 9" id="KW-0812">Transmembrane</keyword>
<comment type="subcellular location">
    <subcellularLocation>
        <location evidence="9">Cell inner membrane</location>
        <topology evidence="9">Single-pass type II membrane protein</topology>
    </subcellularLocation>
    <subcellularLocation>
        <location evidence="1">Membrane</location>
    </subcellularLocation>
    <text evidence="9">Localizes to the division septum.</text>
</comment>
<dbReference type="Pfam" id="PF03799">
    <property type="entry name" value="FtsQ_DivIB_C"/>
    <property type="match status" value="1"/>
</dbReference>
<dbReference type="GO" id="GO:0090529">
    <property type="term" value="P:cell septum assembly"/>
    <property type="evidence" value="ECO:0007669"/>
    <property type="project" value="InterPro"/>
</dbReference>
<keyword evidence="7 9" id="KW-0472">Membrane</keyword>
<feature type="compositionally biased region" description="Acidic residues" evidence="10">
    <location>
        <begin position="38"/>
        <end position="49"/>
    </location>
</feature>
<feature type="region of interest" description="Disordered" evidence="10">
    <location>
        <begin position="318"/>
        <end position="369"/>
    </location>
</feature>
<dbReference type="InterPro" id="IPR026579">
    <property type="entry name" value="FtsQ"/>
</dbReference>
<keyword evidence="2 9" id="KW-1003">Cell membrane</keyword>
<dbReference type="Proteomes" id="UP000271003">
    <property type="component" value="Chromosome"/>
</dbReference>
<dbReference type="GO" id="GO:0043093">
    <property type="term" value="P:FtsZ-dependent cytokinesis"/>
    <property type="evidence" value="ECO:0007669"/>
    <property type="project" value="UniProtKB-UniRule"/>
</dbReference>
<evidence type="ECO:0000256" key="3">
    <source>
        <dbReference type="ARBA" id="ARBA00022519"/>
    </source>
</evidence>
<proteinExistence type="inferred from homology"/>
<organism evidence="12 13">
    <name type="scientific">Sutterella megalosphaeroides</name>
    <dbReference type="NCBI Taxonomy" id="2494234"/>
    <lineage>
        <taxon>Bacteria</taxon>
        <taxon>Pseudomonadati</taxon>
        <taxon>Pseudomonadota</taxon>
        <taxon>Betaproteobacteria</taxon>
        <taxon>Burkholderiales</taxon>
        <taxon>Sutterellaceae</taxon>
        <taxon>Sutterella</taxon>
    </lineage>
</organism>
<evidence type="ECO:0000256" key="1">
    <source>
        <dbReference type="ARBA" id="ARBA00004370"/>
    </source>
</evidence>
<evidence type="ECO:0000256" key="8">
    <source>
        <dbReference type="ARBA" id="ARBA00023306"/>
    </source>
</evidence>
<dbReference type="InterPro" id="IPR005548">
    <property type="entry name" value="Cell_div_FtsQ/DivIB_C"/>
</dbReference>
<dbReference type="Gene3D" id="3.40.50.11690">
    <property type="entry name" value="Cell division protein FtsQ/DivIB"/>
    <property type="match status" value="1"/>
</dbReference>
<sequence length="369" mass="40479">MIEPQPAHSHNPPAERTVPQDETNAAESKALSQIPVDDGIEEQPGDESTETTNERRAARWRWVGRFALGAIVLGLGAVAVLSYEWAGNAVRELDAFRLTELELAGDAQKVPVDRMRSAIEPVLSGNFFTADLEAVRRAAETVPWVKRATVRRVWPSGLRIDVEVYRAMALYEDGRLVSTEGVLFSANPEEQADGATLPYFYGSAAQIERIARNYQRFREIVGTIPAQISDIQYSDRESWSIVMQNDWMPPTRVELGRDDPRRPVEERLQDVVDSYPQVVKLMKGPPSSIDARYPGAFAAGIPDAAAVRKHFKEVAERRAAALEPPVAEVPPEDAADDSGDSGTEENLERAPLGQEASPSNPAPATLSAG</sequence>
<dbReference type="RefSeq" id="WP_120176209.1">
    <property type="nucleotide sequence ID" value="NZ_AP018786.1"/>
</dbReference>
<comment type="similarity">
    <text evidence="9">Belongs to the FtsQ/DivIB family. FtsQ subfamily.</text>
</comment>
<feature type="region of interest" description="Disordered" evidence="10">
    <location>
        <begin position="1"/>
        <end position="55"/>
    </location>
</feature>